<organism evidence="1 2">
    <name type="scientific">Sphingobacterium allocomposti</name>
    <dbReference type="NCBI Taxonomy" id="415956"/>
    <lineage>
        <taxon>Bacteria</taxon>
        <taxon>Pseudomonadati</taxon>
        <taxon>Bacteroidota</taxon>
        <taxon>Sphingobacteriia</taxon>
        <taxon>Sphingobacteriales</taxon>
        <taxon>Sphingobacteriaceae</taxon>
        <taxon>Sphingobacterium</taxon>
    </lineage>
</organism>
<evidence type="ECO:0000313" key="2">
    <source>
        <dbReference type="Proteomes" id="UP000325105"/>
    </source>
</evidence>
<reference evidence="1 2" key="1">
    <citation type="submission" date="2019-07" db="EMBL/GenBank/DDBJ databases">
        <title>Genomic Encyclopedia of Archaeal and Bacterial Type Strains, Phase II (KMG-II): from individual species to whole genera.</title>
        <authorList>
            <person name="Goeker M."/>
        </authorList>
    </citation>
    <scope>NUCLEOTIDE SEQUENCE [LARGE SCALE GENOMIC DNA]</scope>
    <source>
        <strain evidence="1 2">DSM 18850</strain>
    </source>
</reference>
<comment type="caution">
    <text evidence="1">The sequence shown here is derived from an EMBL/GenBank/DDBJ whole genome shotgun (WGS) entry which is preliminary data.</text>
</comment>
<keyword evidence="2" id="KW-1185">Reference proteome</keyword>
<dbReference type="OrthoDB" id="713836at2"/>
<dbReference type="AlphaFoldDB" id="A0A5S5DF11"/>
<sequence length="63" mass="7014">MNKVIKKMGDAVQVVLLAPIKLPGKVRRVLQFAAVSLEILGMVVDKEENSAEKRKEVEHETAE</sequence>
<accession>A0A5S5DF11</accession>
<protein>
    <submittedName>
        <fullName evidence="1">Uncharacterized protein</fullName>
    </submittedName>
</protein>
<proteinExistence type="predicted"/>
<dbReference type="RefSeq" id="WP_148908751.1">
    <property type="nucleotide sequence ID" value="NZ_VNHX01000011.1"/>
</dbReference>
<dbReference type="EMBL" id="VNHX01000011">
    <property type="protein sequence ID" value="TYP94620.1"/>
    <property type="molecule type" value="Genomic_DNA"/>
</dbReference>
<dbReference type="Proteomes" id="UP000325105">
    <property type="component" value="Unassembled WGS sequence"/>
</dbReference>
<gene>
    <name evidence="1" type="ORF">BC792_11128</name>
</gene>
<evidence type="ECO:0000313" key="1">
    <source>
        <dbReference type="EMBL" id="TYP94620.1"/>
    </source>
</evidence>
<name>A0A5S5DF11_9SPHI</name>